<dbReference type="InterPro" id="IPR024983">
    <property type="entry name" value="CHAT_dom"/>
</dbReference>
<proteinExistence type="predicted"/>
<dbReference type="EMBL" id="PDPS01000021">
    <property type="protein sequence ID" value="PID58872.1"/>
    <property type="molecule type" value="Genomic_DNA"/>
</dbReference>
<protein>
    <recommendedName>
        <fullName evidence="1">CHAT domain-containing protein</fullName>
    </recommendedName>
</protein>
<evidence type="ECO:0000259" key="1">
    <source>
        <dbReference type="Pfam" id="PF12770"/>
    </source>
</evidence>
<accession>A0A2G6EAK5</accession>
<organism evidence="2 3">
    <name type="scientific">candidate division KSB3 bacterium</name>
    <dbReference type="NCBI Taxonomy" id="2044937"/>
    <lineage>
        <taxon>Bacteria</taxon>
        <taxon>candidate division KSB3</taxon>
    </lineage>
</organism>
<dbReference type="AlphaFoldDB" id="A0A2G6EAK5"/>
<comment type="caution">
    <text evidence="2">The sequence shown here is derived from an EMBL/GenBank/DDBJ whole genome shotgun (WGS) entry which is preliminary data.</text>
</comment>
<feature type="domain" description="CHAT" evidence="1">
    <location>
        <begin position="8"/>
        <end position="83"/>
    </location>
</feature>
<evidence type="ECO:0000313" key="2">
    <source>
        <dbReference type="EMBL" id="PID58872.1"/>
    </source>
</evidence>
<dbReference type="Pfam" id="PF12770">
    <property type="entry name" value="CHAT"/>
    <property type="match status" value="1"/>
</dbReference>
<name>A0A2G6EAK5_9BACT</name>
<reference evidence="2 3" key="1">
    <citation type="submission" date="2017-10" db="EMBL/GenBank/DDBJ databases">
        <title>Novel microbial diversity and functional potential in the marine mammal oral microbiome.</title>
        <authorList>
            <person name="Dudek N.K."/>
            <person name="Sun C.L."/>
            <person name="Burstein D."/>
            <person name="Kantor R.S."/>
            <person name="Aliaga Goltsman D.S."/>
            <person name="Bik E.M."/>
            <person name="Thomas B.C."/>
            <person name="Banfield J.F."/>
            <person name="Relman D.A."/>
        </authorList>
    </citation>
    <scope>NUCLEOTIDE SEQUENCE [LARGE SCALE GENOMIC DNA]</scope>
    <source>
        <strain evidence="2">DOLZORAL124_49_17</strain>
    </source>
</reference>
<evidence type="ECO:0000313" key="3">
    <source>
        <dbReference type="Proteomes" id="UP000229740"/>
    </source>
</evidence>
<sequence>MSSRPATCNTGRGTFRKGKGIMGLTRDFMYAGTMTTTVTLWSVDSVSAKGISAGMFFYLKQGLNAVKALREIKLQLLRGQYGENFRAPFITFGNGFFEVILSLPLQGQCLDQHHIKCYQHVGGKKRITLFDIRNQAGMRSVLVEVFQCKSLCNSLEFSIFRFWNLLIQGSVYIYRP</sequence>
<gene>
    <name evidence="2" type="ORF">CSB45_02410</name>
</gene>
<dbReference type="Proteomes" id="UP000229740">
    <property type="component" value="Unassembled WGS sequence"/>
</dbReference>